<proteinExistence type="predicted"/>
<dbReference type="InterPro" id="IPR006527">
    <property type="entry name" value="F-box-assoc_dom_typ1"/>
</dbReference>
<organism evidence="2">
    <name type="scientific">Antirrhinum hispanicum</name>
    <name type="common">Snapdragon</name>
    <name type="synonym">Antirrhinum glutinosum</name>
    <dbReference type="NCBI Taxonomy" id="49039"/>
    <lineage>
        <taxon>Eukaryota</taxon>
        <taxon>Viridiplantae</taxon>
        <taxon>Streptophyta</taxon>
        <taxon>Embryophyta</taxon>
        <taxon>Tracheophyta</taxon>
        <taxon>Spermatophyta</taxon>
        <taxon>Magnoliopsida</taxon>
        <taxon>eudicotyledons</taxon>
        <taxon>Gunneridae</taxon>
        <taxon>Pentapetalae</taxon>
        <taxon>asterids</taxon>
        <taxon>lamiids</taxon>
        <taxon>Lamiales</taxon>
        <taxon>Plantaginaceae</taxon>
        <taxon>Antirrhineae</taxon>
        <taxon>Antirrhinum</taxon>
    </lineage>
</organism>
<accession>Q70WR1</accession>
<reference evidence="2" key="1">
    <citation type="submission" date="2002-11" db="EMBL/GenBank/DDBJ databases">
        <title>Clustering and evolution of S-locus-linked F-box(SLF) genes in Antirrhinum.</title>
        <authorList>
            <person name="Zhou J."/>
            <person name="Wang F."/>
            <person name="Ma W."/>
            <person name="Zhang Y."/>
            <person name="Han B."/>
            <person name="Xue Y."/>
        </authorList>
    </citation>
    <scope>NUCLEOTIDE SEQUENCE</scope>
</reference>
<name>Q70WR1_ANTHI</name>
<dbReference type="InterPro" id="IPR036047">
    <property type="entry name" value="F-box-like_dom_sf"/>
</dbReference>
<dbReference type="Gene3D" id="1.20.1280.50">
    <property type="match status" value="1"/>
</dbReference>
<dbReference type="InterPro" id="IPR017451">
    <property type="entry name" value="F-box-assoc_interact_dom"/>
</dbReference>
<dbReference type="PANTHER" id="PTHR31672">
    <property type="entry name" value="BNACNNG10540D PROTEIN"/>
    <property type="match status" value="1"/>
</dbReference>
<dbReference type="InterPro" id="IPR050796">
    <property type="entry name" value="SCF_F-box_component"/>
</dbReference>
<dbReference type="NCBIfam" id="TIGR01640">
    <property type="entry name" value="F_box_assoc_1"/>
    <property type="match status" value="1"/>
</dbReference>
<evidence type="ECO:0000313" key="2">
    <source>
        <dbReference type="EMBL" id="CAD56664.1"/>
    </source>
</evidence>
<dbReference type="SMART" id="SM00256">
    <property type="entry name" value="FBOX"/>
    <property type="match status" value="1"/>
</dbReference>
<dbReference type="Pfam" id="PF07734">
    <property type="entry name" value="FBA_1"/>
    <property type="match status" value="1"/>
</dbReference>
<protein>
    <submittedName>
        <fullName evidence="2">S locus F-box (SLF)-S5 protein</fullName>
    </submittedName>
</protein>
<dbReference type="PANTHER" id="PTHR31672:SF13">
    <property type="entry name" value="F-BOX PROTEIN CPR30-LIKE"/>
    <property type="match status" value="1"/>
</dbReference>
<dbReference type="InterPro" id="IPR001810">
    <property type="entry name" value="F-box_dom"/>
</dbReference>
<sequence length="376" mass="43825">MMDGRFPRQDVISEILLFSSVKSLLRFRCVSKSWCSLIKSNDFIDNHLLRRQTNGNVMVVKRYVRTPERDMFSFYNINSPKLEELLPDLPNPYFKNIKFDYDYFYLPQRVNLMGPCNGLICLAYGDCVLLSNPALREIKRLPPTPFANPEGHCTDIIGYGFGNTCNDCYKVVLIESVGPEDHHINIYVYYSDTNSWKHIEDDSTPIKYICHFPCNELFFKGAFHWNANSTDIFYADFILTFDIITEVFKEMAYPHCLAQFSNSFLSLMSLNECLAMVRYKEWMEEPELFDIWVMNQYGVRESWTKQYVIGPQVVVCSHVCWKNDECLIVEDGNGQLVSCAFRTNEIKKLPIYAVEETLRVLIVDESLISLNRVLNF</sequence>
<feature type="domain" description="F-box" evidence="1">
    <location>
        <begin position="6"/>
        <end position="47"/>
    </location>
</feature>
<dbReference type="Pfam" id="PF00646">
    <property type="entry name" value="F-box"/>
    <property type="match status" value="1"/>
</dbReference>
<dbReference type="SUPFAM" id="SSF81383">
    <property type="entry name" value="F-box domain"/>
    <property type="match status" value="1"/>
</dbReference>
<dbReference type="EMBL" id="AJ515536">
    <property type="protein sequence ID" value="CAD56664.1"/>
    <property type="molecule type" value="Genomic_DNA"/>
</dbReference>
<gene>
    <name evidence="2" type="primary">slf-S5</name>
</gene>
<dbReference type="AlphaFoldDB" id="Q70WR1"/>
<evidence type="ECO:0000259" key="1">
    <source>
        <dbReference type="SMART" id="SM00256"/>
    </source>
</evidence>